<evidence type="ECO:0000313" key="5">
    <source>
        <dbReference type="Proteomes" id="UP001187066"/>
    </source>
</evidence>
<feature type="domain" description="GGDEF" evidence="3">
    <location>
        <begin position="251"/>
        <end position="383"/>
    </location>
</feature>
<evidence type="ECO:0000313" key="4">
    <source>
        <dbReference type="EMBL" id="MDV7024363.1"/>
    </source>
</evidence>
<dbReference type="PROSITE" id="PS50883">
    <property type="entry name" value="EAL"/>
    <property type="match status" value="1"/>
</dbReference>
<dbReference type="Pfam" id="PF00990">
    <property type="entry name" value="GGDEF"/>
    <property type="match status" value="1"/>
</dbReference>
<dbReference type="InterPro" id="IPR035919">
    <property type="entry name" value="EAL_sf"/>
</dbReference>
<dbReference type="PANTHER" id="PTHR44757">
    <property type="entry name" value="DIGUANYLATE CYCLASE DGCP"/>
    <property type="match status" value="1"/>
</dbReference>
<dbReference type="Gene3D" id="3.20.20.450">
    <property type="entry name" value="EAL domain"/>
    <property type="match status" value="1"/>
</dbReference>
<evidence type="ECO:0000259" key="2">
    <source>
        <dbReference type="PROSITE" id="PS50883"/>
    </source>
</evidence>
<comment type="caution">
    <text evidence="4">The sequence shown here is derived from an EMBL/GenBank/DDBJ whole genome shotgun (WGS) entry which is preliminary data.</text>
</comment>
<dbReference type="SUPFAM" id="SSF141868">
    <property type="entry name" value="EAL domain-like"/>
    <property type="match status" value="1"/>
</dbReference>
<dbReference type="CDD" id="cd01948">
    <property type="entry name" value="EAL"/>
    <property type="match status" value="1"/>
</dbReference>
<feature type="transmembrane region" description="Helical" evidence="1">
    <location>
        <begin position="53"/>
        <end position="72"/>
    </location>
</feature>
<keyword evidence="5" id="KW-1185">Reference proteome</keyword>
<dbReference type="NCBIfam" id="TIGR00254">
    <property type="entry name" value="GGDEF"/>
    <property type="match status" value="1"/>
</dbReference>
<proteinExistence type="predicted"/>
<feature type="transmembrane region" description="Helical" evidence="1">
    <location>
        <begin position="20"/>
        <end position="41"/>
    </location>
</feature>
<feature type="domain" description="EAL" evidence="2">
    <location>
        <begin position="392"/>
        <end position="641"/>
    </location>
</feature>
<feature type="transmembrane region" description="Helical" evidence="1">
    <location>
        <begin position="164"/>
        <end position="185"/>
    </location>
</feature>
<sequence>MPKNQEHTKLYLSEGVKLLYNNALPGILITFITSSTLAFSFLNSGNLFTKLTWWGLMMVVLIIRIIDTQLWVNADPVRKGDISWIVRFSSGCLVTATLWSAYILCFYHTFSTEEFTAAIVILSAMAGGATSVLSGNLMLSSLYNIIILLPMSVLLIFQPEQYRVNLGFLGVCFTLTMIISSMKAARYIKEAILLRYRNQTLLERMEKTIKRRTQEVYEISHIDALTGLYNRVSFLSAAEEISNRYKNNREKGFSIFFIDLDGFKNINDTLGHDIGDMVLISLSARLNDFYRQGNLICRWGGDEFIYLTTETDRHLTWQLAENMVTSLSRPILLDDQTITLGATIGIAVCPEHDTSITRLIQLADIAMFSQKGKYPERVAFYNHELEESLRRKITLNEALRYALDRNEFRAVYQPIVDGNGEIVSFEALLRWHFQGRDISPAEFIPLMEQSGRIVQIGNWIMEEACRILSEMLKLKSGISMCVNISIIQFYDKEFVDNVNNLIDRYAIPPHLLHLEVTESIIHSEQHTIYHKVSQLQKRGVKFSVDDFGTGYSSLSVIHNMNIDFIKIDRSFINNIENKGRTIVQAVKDISESLDFDVIAEGVETEKQAAILKQCGVHFMQGYYFSRPLEQGAALHILAAGQQLSPAH</sequence>
<keyword evidence="1" id="KW-0812">Transmembrane</keyword>
<dbReference type="InterPro" id="IPR029787">
    <property type="entry name" value="Nucleotide_cyclase"/>
</dbReference>
<dbReference type="InterPro" id="IPR052155">
    <property type="entry name" value="Biofilm_reg_signaling"/>
</dbReference>
<dbReference type="SUPFAM" id="SSF55073">
    <property type="entry name" value="Nucleotide cyclase"/>
    <property type="match status" value="1"/>
</dbReference>
<gene>
    <name evidence="4" type="ORF">R4P48_16955</name>
</gene>
<dbReference type="Pfam" id="PF00563">
    <property type="entry name" value="EAL"/>
    <property type="match status" value="1"/>
</dbReference>
<protein>
    <submittedName>
        <fullName evidence="4">EAL domain-containing protein</fullName>
    </submittedName>
</protein>
<accession>A0ABU4E5H3</accession>
<dbReference type="InterPro" id="IPR043128">
    <property type="entry name" value="Rev_trsase/Diguanyl_cyclase"/>
</dbReference>
<reference evidence="4 5" key="1">
    <citation type="submission" date="2023-10" db="EMBL/GenBank/DDBJ databases">
        <authorList>
            <person name="Dale J."/>
        </authorList>
    </citation>
    <scope>NUCLEOTIDE SEQUENCE [LARGE SCALE GENOMIC DNA]</scope>
    <source>
        <strain evidence="4 5">2023EL-00970</strain>
    </source>
</reference>
<dbReference type="RefSeq" id="WP_317678937.1">
    <property type="nucleotide sequence ID" value="NZ_JAWLOF010000013.1"/>
</dbReference>
<organism evidence="4 5">
    <name type="scientific">Atlantibacter subterraneus</name>
    <dbReference type="NCBI Taxonomy" id="255519"/>
    <lineage>
        <taxon>Bacteria</taxon>
        <taxon>Pseudomonadati</taxon>
        <taxon>Pseudomonadota</taxon>
        <taxon>Gammaproteobacteria</taxon>
        <taxon>Enterobacterales</taxon>
        <taxon>Enterobacteriaceae</taxon>
        <taxon>Atlantibacter</taxon>
    </lineage>
</organism>
<dbReference type="CDD" id="cd01949">
    <property type="entry name" value="GGDEF"/>
    <property type="match status" value="1"/>
</dbReference>
<feature type="transmembrane region" description="Helical" evidence="1">
    <location>
        <begin position="84"/>
        <end position="109"/>
    </location>
</feature>
<dbReference type="PROSITE" id="PS50887">
    <property type="entry name" value="GGDEF"/>
    <property type="match status" value="1"/>
</dbReference>
<dbReference type="SMART" id="SM00052">
    <property type="entry name" value="EAL"/>
    <property type="match status" value="1"/>
</dbReference>
<dbReference type="Gene3D" id="3.30.70.270">
    <property type="match status" value="1"/>
</dbReference>
<evidence type="ECO:0000259" key="3">
    <source>
        <dbReference type="PROSITE" id="PS50887"/>
    </source>
</evidence>
<name>A0ABU4E5H3_9ENTR</name>
<keyword evidence="1" id="KW-1133">Transmembrane helix</keyword>
<dbReference type="EMBL" id="JAWLOF010000013">
    <property type="protein sequence ID" value="MDV7024363.1"/>
    <property type="molecule type" value="Genomic_DNA"/>
</dbReference>
<feature type="transmembrane region" description="Helical" evidence="1">
    <location>
        <begin position="141"/>
        <end position="158"/>
    </location>
</feature>
<dbReference type="InterPro" id="IPR000160">
    <property type="entry name" value="GGDEF_dom"/>
</dbReference>
<keyword evidence="1" id="KW-0472">Membrane</keyword>
<dbReference type="Proteomes" id="UP001187066">
    <property type="component" value="Unassembled WGS sequence"/>
</dbReference>
<dbReference type="InterPro" id="IPR001633">
    <property type="entry name" value="EAL_dom"/>
</dbReference>
<dbReference type="SMART" id="SM00267">
    <property type="entry name" value="GGDEF"/>
    <property type="match status" value="1"/>
</dbReference>
<evidence type="ECO:0000256" key="1">
    <source>
        <dbReference type="SAM" id="Phobius"/>
    </source>
</evidence>
<dbReference type="PANTHER" id="PTHR44757:SF2">
    <property type="entry name" value="BIOFILM ARCHITECTURE MAINTENANCE PROTEIN MBAA"/>
    <property type="match status" value="1"/>
</dbReference>